<dbReference type="Pfam" id="PF21671">
    <property type="entry name" value="CPL1-like"/>
    <property type="match status" value="1"/>
</dbReference>
<dbReference type="InterPro" id="IPR038955">
    <property type="entry name" value="PriA/CPL1_fungi"/>
</dbReference>
<dbReference type="InterPro" id="IPR048661">
    <property type="entry name" value="CPL1-like"/>
</dbReference>
<reference evidence="4" key="1">
    <citation type="submission" date="2024-06" db="EMBL/GenBank/DDBJ databases">
        <title>Multi-omics analyses provide insights into the biosynthesis of the anticancer antibiotic pleurotin in Hohenbuehelia grisea.</title>
        <authorList>
            <person name="Weaver J.A."/>
            <person name="Alberti F."/>
        </authorList>
    </citation>
    <scope>NUCLEOTIDE SEQUENCE [LARGE SCALE GENOMIC DNA]</scope>
    <source>
        <strain evidence="4">T-177</strain>
    </source>
</reference>
<dbReference type="Proteomes" id="UP001556367">
    <property type="component" value="Unassembled WGS sequence"/>
</dbReference>
<evidence type="ECO:0000313" key="3">
    <source>
        <dbReference type="EMBL" id="KAL0948028.1"/>
    </source>
</evidence>
<accession>A0ABR3IXN8</accession>
<sequence>MQYLTFVTALLAALMPIALAVPGPEPASSALDGLTKRRAQDTCAYVNENDPQLGQLRSCFCFSGVASYIDFRFASQPNRQRRVLKTRLRQLIASNGGNCVYPQFSTAFCTQGMPCLFVCSRGYTANQETRTCDCTGRNRIECNNRCRVGTACVSGVVVTKREKRETSPCNVGETQCGVRSSRGALSPGWECLDTKSSLESCGGCAISYGNGVATGRDCSSIKGVSGVSCVQGSCRVHSCRVGYRVADNGSDCVEIIAFRQQQIPSLLS</sequence>
<dbReference type="EMBL" id="JASNQZ010000014">
    <property type="protein sequence ID" value="KAL0948028.1"/>
    <property type="molecule type" value="Genomic_DNA"/>
</dbReference>
<evidence type="ECO:0000313" key="4">
    <source>
        <dbReference type="Proteomes" id="UP001556367"/>
    </source>
</evidence>
<gene>
    <name evidence="3" type="ORF">HGRIS_010653</name>
</gene>
<protein>
    <recommendedName>
        <fullName evidence="2">Protein CPL1-like domain-containing protein</fullName>
    </recommendedName>
</protein>
<keyword evidence="4" id="KW-1185">Reference proteome</keyword>
<evidence type="ECO:0000259" key="2">
    <source>
        <dbReference type="Pfam" id="PF21671"/>
    </source>
</evidence>
<feature type="signal peptide" evidence="1">
    <location>
        <begin position="1"/>
        <end position="20"/>
    </location>
</feature>
<feature type="domain" description="Protein CPL1-like" evidence="2">
    <location>
        <begin position="189"/>
        <end position="253"/>
    </location>
</feature>
<feature type="chain" id="PRO_5047011541" description="Protein CPL1-like domain-containing protein" evidence="1">
    <location>
        <begin position="21"/>
        <end position="268"/>
    </location>
</feature>
<dbReference type="PANTHER" id="PTHR35192">
    <property type="entry name" value="PROTEIN, PUTATIVE-RELATED"/>
    <property type="match status" value="1"/>
</dbReference>
<dbReference type="PANTHER" id="PTHR35192:SF2">
    <property type="entry name" value="APPLE DOMAIN-CONTAINING PROTEIN"/>
    <property type="match status" value="1"/>
</dbReference>
<proteinExistence type="predicted"/>
<organism evidence="3 4">
    <name type="scientific">Hohenbuehelia grisea</name>
    <dbReference type="NCBI Taxonomy" id="104357"/>
    <lineage>
        <taxon>Eukaryota</taxon>
        <taxon>Fungi</taxon>
        <taxon>Dikarya</taxon>
        <taxon>Basidiomycota</taxon>
        <taxon>Agaricomycotina</taxon>
        <taxon>Agaricomycetes</taxon>
        <taxon>Agaricomycetidae</taxon>
        <taxon>Agaricales</taxon>
        <taxon>Pleurotineae</taxon>
        <taxon>Pleurotaceae</taxon>
        <taxon>Hohenbuehelia</taxon>
    </lineage>
</organism>
<comment type="caution">
    <text evidence="3">The sequence shown here is derived from an EMBL/GenBank/DDBJ whole genome shotgun (WGS) entry which is preliminary data.</text>
</comment>
<evidence type="ECO:0000256" key="1">
    <source>
        <dbReference type="SAM" id="SignalP"/>
    </source>
</evidence>
<keyword evidence="1" id="KW-0732">Signal</keyword>
<name>A0ABR3IXN8_9AGAR</name>